<evidence type="ECO:0000256" key="3">
    <source>
        <dbReference type="ARBA" id="ARBA00012278"/>
    </source>
</evidence>
<keyword evidence="15" id="KW-1185">Reference proteome</keyword>
<protein>
    <recommendedName>
        <fullName evidence="3">vitamin-K-epoxide reductase (warfarin-sensitive)</fullName>
        <ecNumber evidence="3">1.17.4.4</ecNumber>
    </recommendedName>
</protein>
<dbReference type="PANTHER" id="PTHR14519:SF5">
    <property type="entry name" value="VITAMIN K EPOXIDE REDUCTASE COMPLEX SUBUNIT 1-LIKE PROTEIN 1"/>
    <property type="match status" value="1"/>
</dbReference>
<evidence type="ECO:0000256" key="6">
    <source>
        <dbReference type="ARBA" id="ARBA00022824"/>
    </source>
</evidence>
<proteinExistence type="inferred from homology"/>
<dbReference type="Proteomes" id="UP000835052">
    <property type="component" value="Unassembled WGS sequence"/>
</dbReference>
<feature type="transmembrane region" description="Helical" evidence="12">
    <location>
        <begin position="109"/>
        <end position="131"/>
    </location>
</feature>
<comment type="caution">
    <text evidence="14">The sequence shown here is derived from an EMBL/GenBank/DDBJ whole genome shotgun (WGS) entry which is preliminary data.</text>
</comment>
<evidence type="ECO:0000256" key="4">
    <source>
        <dbReference type="ARBA" id="ARBA00022692"/>
    </source>
</evidence>
<evidence type="ECO:0000259" key="13">
    <source>
        <dbReference type="SMART" id="SM00756"/>
    </source>
</evidence>
<keyword evidence="11" id="KW-0676">Redox-active center</keyword>
<evidence type="ECO:0000256" key="5">
    <source>
        <dbReference type="ARBA" id="ARBA00022719"/>
    </source>
</evidence>
<comment type="subcellular location">
    <subcellularLocation>
        <location evidence="1">Endoplasmic reticulum membrane</location>
        <topology evidence="1">Multi-pass membrane protein</topology>
    </subcellularLocation>
</comment>
<sequence>MTASSAKNAEIAKYSRFSITTLSVGFLASLYNLYIDVRTSADENYLPFCDLSSAVSCSKALNSRYSNGFGIVEFVLGADHFLNQKNAFYGVIVYTLLALVQTKKSHLAAIFSVVSGFILNLMSCFMAYHLVFCISHLIGRISFLGMIGPNFRRPNGLVV</sequence>
<comment type="similarity">
    <text evidence="2">Belongs to the VKOR family.</text>
</comment>
<dbReference type="InterPro" id="IPR038354">
    <property type="entry name" value="VKOR_sf"/>
</dbReference>
<evidence type="ECO:0000313" key="14">
    <source>
        <dbReference type="EMBL" id="CAD6185805.1"/>
    </source>
</evidence>
<organism evidence="14 15">
    <name type="scientific">Caenorhabditis auriculariae</name>
    <dbReference type="NCBI Taxonomy" id="2777116"/>
    <lineage>
        <taxon>Eukaryota</taxon>
        <taxon>Metazoa</taxon>
        <taxon>Ecdysozoa</taxon>
        <taxon>Nematoda</taxon>
        <taxon>Chromadorea</taxon>
        <taxon>Rhabditida</taxon>
        <taxon>Rhabditina</taxon>
        <taxon>Rhabditomorpha</taxon>
        <taxon>Rhabditoidea</taxon>
        <taxon>Rhabditidae</taxon>
        <taxon>Peloderinae</taxon>
        <taxon>Caenorhabditis</taxon>
    </lineage>
</organism>
<keyword evidence="7 12" id="KW-1133">Transmembrane helix</keyword>
<dbReference type="Gene3D" id="1.20.1440.130">
    <property type="entry name" value="VKOR domain"/>
    <property type="match status" value="1"/>
</dbReference>
<name>A0A8S1GQA6_9PELO</name>
<keyword evidence="9 12" id="KW-0472">Membrane</keyword>
<reference evidence="14" key="1">
    <citation type="submission" date="2020-10" db="EMBL/GenBank/DDBJ databases">
        <authorList>
            <person name="Kikuchi T."/>
        </authorList>
    </citation>
    <scope>NUCLEOTIDE SEQUENCE</scope>
    <source>
        <strain evidence="14">NKZ352</strain>
    </source>
</reference>
<dbReference type="GO" id="GO:0048038">
    <property type="term" value="F:quinone binding"/>
    <property type="evidence" value="ECO:0007669"/>
    <property type="project" value="UniProtKB-KW"/>
</dbReference>
<keyword evidence="4 12" id="KW-0812">Transmembrane</keyword>
<evidence type="ECO:0000256" key="11">
    <source>
        <dbReference type="ARBA" id="ARBA00023284"/>
    </source>
</evidence>
<feature type="domain" description="Vitamin K epoxide reductase" evidence="13">
    <location>
        <begin position="12"/>
        <end position="150"/>
    </location>
</feature>
<keyword evidence="10" id="KW-1015">Disulfide bond</keyword>
<keyword evidence="8" id="KW-0560">Oxidoreductase</keyword>
<dbReference type="GO" id="GO:0047057">
    <property type="term" value="F:vitamin-K-epoxide reductase (warfarin-sensitive) activity"/>
    <property type="evidence" value="ECO:0007669"/>
    <property type="project" value="UniProtKB-EC"/>
</dbReference>
<evidence type="ECO:0000313" key="15">
    <source>
        <dbReference type="Proteomes" id="UP000835052"/>
    </source>
</evidence>
<accession>A0A8S1GQA6</accession>
<dbReference type="EC" id="1.17.4.4" evidence="3"/>
<dbReference type="GO" id="GO:0005789">
    <property type="term" value="C:endoplasmic reticulum membrane"/>
    <property type="evidence" value="ECO:0007669"/>
    <property type="project" value="UniProtKB-SubCell"/>
</dbReference>
<dbReference type="Pfam" id="PF07884">
    <property type="entry name" value="VKOR"/>
    <property type="match status" value="1"/>
</dbReference>
<feature type="transmembrane region" description="Helical" evidence="12">
    <location>
        <begin position="17"/>
        <end position="35"/>
    </location>
</feature>
<dbReference type="OrthoDB" id="17010at2759"/>
<evidence type="ECO:0000256" key="1">
    <source>
        <dbReference type="ARBA" id="ARBA00004477"/>
    </source>
</evidence>
<gene>
    <name evidence="14" type="ORF">CAUJ_LOCUS1724</name>
</gene>
<evidence type="ECO:0000256" key="2">
    <source>
        <dbReference type="ARBA" id="ARBA00006214"/>
    </source>
</evidence>
<evidence type="ECO:0000256" key="10">
    <source>
        <dbReference type="ARBA" id="ARBA00023157"/>
    </source>
</evidence>
<evidence type="ECO:0000256" key="7">
    <source>
        <dbReference type="ARBA" id="ARBA00022989"/>
    </source>
</evidence>
<dbReference type="SMART" id="SM00756">
    <property type="entry name" value="VKc"/>
    <property type="match status" value="1"/>
</dbReference>
<dbReference type="GO" id="GO:0042373">
    <property type="term" value="P:vitamin K metabolic process"/>
    <property type="evidence" value="ECO:0007669"/>
    <property type="project" value="InterPro"/>
</dbReference>
<keyword evidence="5" id="KW-0874">Quinone</keyword>
<evidence type="ECO:0000256" key="8">
    <source>
        <dbReference type="ARBA" id="ARBA00023002"/>
    </source>
</evidence>
<dbReference type="AlphaFoldDB" id="A0A8S1GQA6"/>
<dbReference type="InterPro" id="IPR012932">
    <property type="entry name" value="VKOR"/>
</dbReference>
<dbReference type="EMBL" id="CAJGYM010000003">
    <property type="protein sequence ID" value="CAD6185805.1"/>
    <property type="molecule type" value="Genomic_DNA"/>
</dbReference>
<evidence type="ECO:0000256" key="9">
    <source>
        <dbReference type="ARBA" id="ARBA00023136"/>
    </source>
</evidence>
<dbReference type="InterPro" id="IPR042406">
    <property type="entry name" value="VKORC1/VKORC1L1"/>
</dbReference>
<dbReference type="PANTHER" id="PTHR14519">
    <property type="entry name" value="VITAMIN K EPOXIDE REDUCTASE COMPLEX, SUBUNIT 1"/>
    <property type="match status" value="1"/>
</dbReference>
<evidence type="ECO:0000256" key="12">
    <source>
        <dbReference type="SAM" id="Phobius"/>
    </source>
</evidence>
<keyword evidence="6" id="KW-0256">Endoplasmic reticulum</keyword>